<dbReference type="PANTHER" id="PTHR12598:SF0">
    <property type="entry name" value="COPPER HOMEOSTASIS PROTEIN CUTC HOMOLOG"/>
    <property type="match status" value="1"/>
</dbReference>
<proteinExistence type="inferred from homology"/>
<keyword evidence="2" id="KW-0963">Cytoplasm</keyword>
<dbReference type="Pfam" id="PF03932">
    <property type="entry name" value="CutC"/>
    <property type="match status" value="1"/>
</dbReference>
<reference evidence="3" key="1">
    <citation type="journal article" date="2017" name="Genome Announc.">
        <title>Whole-Genome Sequence of Photobacterium damselae subsp. piscicida Strain 91-197, Isolated from Hybrid Striped Bass (Morone sp.) in the United States.</title>
        <authorList>
            <person name="Teru Y."/>
            <person name="Hikima J."/>
            <person name="Kono T."/>
            <person name="Sakai M."/>
            <person name="Takano T."/>
            <person name="Hawke J.P."/>
            <person name="Takeyama H."/>
            <person name="Aoki T."/>
        </authorList>
    </citation>
    <scope>NUCLEOTIDE SEQUENCE</scope>
    <source>
        <strain evidence="3">91-197</strain>
    </source>
</reference>
<dbReference type="GO" id="GO:0005507">
    <property type="term" value="F:copper ion binding"/>
    <property type="evidence" value="ECO:0007669"/>
    <property type="project" value="TreeGrafter"/>
</dbReference>
<dbReference type="InterPro" id="IPR005627">
    <property type="entry name" value="CutC-like"/>
</dbReference>
<accession>A0A1V1V982</accession>
<dbReference type="PANTHER" id="PTHR12598">
    <property type="entry name" value="COPPER HOMEOSTASIS PROTEIN CUTC"/>
    <property type="match status" value="1"/>
</dbReference>
<evidence type="ECO:0000313" key="5">
    <source>
        <dbReference type="Proteomes" id="UP000218676"/>
    </source>
</evidence>
<dbReference type="EMBL" id="CP061854">
    <property type="protein sequence ID" value="QOD55994.1"/>
    <property type="molecule type" value="Genomic_DNA"/>
</dbReference>
<dbReference type="SUPFAM" id="SSF110395">
    <property type="entry name" value="CutC-like"/>
    <property type="match status" value="1"/>
</dbReference>
<protein>
    <recommendedName>
        <fullName evidence="2">PF03932 family protein CutC</fullName>
    </recommendedName>
</protein>
<dbReference type="Gene3D" id="3.20.20.380">
    <property type="entry name" value="Copper homeostasis (CutC) domain"/>
    <property type="match status" value="1"/>
</dbReference>
<dbReference type="Proteomes" id="UP000218676">
    <property type="component" value="Chromosome 1"/>
</dbReference>
<gene>
    <name evidence="2" type="primary">cutC</name>
    <name evidence="4" type="ORF">IC627_12035</name>
    <name evidence="3" type="ORF">PDPUS_1_00731</name>
</gene>
<comment type="subcellular location">
    <subcellularLocation>
        <location evidence="2">Cytoplasm</location>
    </subcellularLocation>
</comment>
<evidence type="ECO:0000256" key="2">
    <source>
        <dbReference type="HAMAP-Rule" id="MF_00795"/>
    </source>
</evidence>
<comment type="similarity">
    <text evidence="1 2">Belongs to the CutC family.</text>
</comment>
<dbReference type="Proteomes" id="UP000516656">
    <property type="component" value="Chromosome 1"/>
</dbReference>
<evidence type="ECO:0000313" key="4">
    <source>
        <dbReference type="EMBL" id="QOD55994.1"/>
    </source>
</evidence>
<dbReference type="InterPro" id="IPR036822">
    <property type="entry name" value="CutC-like_dom_sf"/>
</dbReference>
<dbReference type="HAMAP" id="MF_00795">
    <property type="entry name" value="CutC"/>
    <property type="match status" value="1"/>
</dbReference>
<dbReference type="RefSeq" id="WP_086957634.1">
    <property type="nucleotide sequence ID" value="NZ_AP018045.1"/>
</dbReference>
<reference evidence="4 6" key="3">
    <citation type="submission" date="2020-09" db="EMBL/GenBank/DDBJ databases">
        <title>Complete, closed and curated genome sequences of Photobacterium damselae subsp. piscicida isolates from Australia indicate localised evolution and additional plasmid-borne pathogenicity mechanisms.</title>
        <authorList>
            <person name="Baseggio L."/>
            <person name="Silayeva O."/>
            <person name="Buller N."/>
            <person name="Landos M."/>
            <person name="Engelstaedter J."/>
            <person name="Barnes A.C."/>
        </authorList>
    </citation>
    <scope>NUCLEOTIDE SEQUENCE [LARGE SCALE GENOMIC DNA]</scope>
    <source>
        <strain evidence="4 6">AS-16-0540-1</strain>
    </source>
</reference>
<reference evidence="5" key="2">
    <citation type="submission" date="2017-05" db="EMBL/GenBank/DDBJ databases">
        <title>Whole genome sequence of fish pathogenic bacteria, Photobacterium damselae subsp. piscicida, strain 91-197, isolated from hybrid striped bass (Morone sp.) in USA.</title>
        <authorList>
            <person name="Teru Y."/>
            <person name="Hikima J."/>
            <person name="Kono T."/>
            <person name="Sakai M."/>
            <person name="Takano T."/>
            <person name="Hawke J.P."/>
            <person name="Takeyama H."/>
            <person name="Aoki T."/>
        </authorList>
    </citation>
    <scope>NUCLEOTIDE SEQUENCE [LARGE SCALE GENOMIC DNA]</scope>
    <source>
        <strain evidence="5">91-197</strain>
    </source>
</reference>
<evidence type="ECO:0000313" key="6">
    <source>
        <dbReference type="Proteomes" id="UP000516656"/>
    </source>
</evidence>
<sequence>MTFQLEVCIDNIESLHLAHQGGATRIELCSSLALGGLTPNFGFMQAAAKYAQVPVYAMIRPRQGDFLFTDQDMEIMFADVHAAKQASLSGVVLGVLTDQGQVDKDQLKALIHQAQGMGVTFHRAIDQCIDPMATLDILMSLGCERVLTSGLKANAYDGREMLKEMVTYCGERLSIMAGAGVTAENVGQIISDTGVREIHLSGKTTRPSLMKNYSNQAYMGNADIDDFAIPVTDANKIAAVAKQLF</sequence>
<dbReference type="AlphaFoldDB" id="A0A1V1V982"/>
<evidence type="ECO:0000313" key="3">
    <source>
        <dbReference type="EMBL" id="BAX52105.1"/>
    </source>
</evidence>
<name>A0A1V1V982_PHODP</name>
<organism evidence="3 5">
    <name type="scientific">Photobacterium damsela subsp. piscicida</name>
    <name type="common">Pasteurella piscicida</name>
    <dbReference type="NCBI Taxonomy" id="38294"/>
    <lineage>
        <taxon>Bacteria</taxon>
        <taxon>Pseudomonadati</taxon>
        <taxon>Pseudomonadota</taxon>
        <taxon>Gammaproteobacteria</taxon>
        <taxon>Vibrionales</taxon>
        <taxon>Vibrionaceae</taxon>
        <taxon>Photobacterium</taxon>
    </lineage>
</organism>
<dbReference type="GO" id="GO:0005737">
    <property type="term" value="C:cytoplasm"/>
    <property type="evidence" value="ECO:0007669"/>
    <property type="project" value="UniProtKB-SubCell"/>
</dbReference>
<dbReference type="FunFam" id="3.20.20.380:FF:000001">
    <property type="entry name" value="Copper homeostasis protein CutC"/>
    <property type="match status" value="1"/>
</dbReference>
<dbReference type="EMBL" id="AP018045">
    <property type="protein sequence ID" value="BAX52105.1"/>
    <property type="molecule type" value="Genomic_DNA"/>
</dbReference>
<evidence type="ECO:0000256" key="1">
    <source>
        <dbReference type="ARBA" id="ARBA00007768"/>
    </source>
</evidence>
<comment type="caution">
    <text evidence="2">Once thought to be involved in copper homeostasis, experiments in E.coli have shown this is not the case.</text>
</comment>